<protein>
    <submittedName>
        <fullName evidence="6">Adenosylhomocysteinase</fullName>
    </submittedName>
</protein>
<dbReference type="PANTHER" id="PTHR23420">
    <property type="entry name" value="ADENOSYLHOMOCYSTEINASE"/>
    <property type="match status" value="1"/>
</dbReference>
<dbReference type="SUPFAM" id="SSF51735">
    <property type="entry name" value="NAD(P)-binding Rossmann-fold domains"/>
    <property type="match status" value="1"/>
</dbReference>
<dbReference type="PROSITE" id="PS00739">
    <property type="entry name" value="ADOHCYASE_2"/>
    <property type="match status" value="1"/>
</dbReference>
<evidence type="ECO:0000256" key="1">
    <source>
        <dbReference type="ARBA" id="ARBA00001911"/>
    </source>
</evidence>
<dbReference type="GO" id="GO:0005829">
    <property type="term" value="C:cytosol"/>
    <property type="evidence" value="ECO:0007669"/>
    <property type="project" value="TreeGrafter"/>
</dbReference>
<dbReference type="SUPFAM" id="SSF52283">
    <property type="entry name" value="Formate/glycerate dehydrogenase catalytic domain-like"/>
    <property type="match status" value="1"/>
</dbReference>
<keyword evidence="4" id="KW-0520">NAD</keyword>
<keyword evidence="3" id="KW-0554">One-carbon metabolism</keyword>
<dbReference type="Gene3D" id="3.40.50.1480">
    <property type="entry name" value="Adenosylhomocysteinase-like"/>
    <property type="match status" value="1"/>
</dbReference>
<dbReference type="GO" id="GO:0033353">
    <property type="term" value="P:S-adenosylmethionine cycle"/>
    <property type="evidence" value="ECO:0007669"/>
    <property type="project" value="TreeGrafter"/>
</dbReference>
<dbReference type="InterPro" id="IPR042172">
    <property type="entry name" value="Adenosylhomocyst_ase-like_sf"/>
</dbReference>
<dbReference type="SMART" id="SM00997">
    <property type="entry name" value="AdoHcyase_NAD"/>
    <property type="match status" value="1"/>
</dbReference>
<dbReference type="RefSeq" id="WP_190202056.1">
    <property type="nucleotide sequence ID" value="NZ_BNBI01000001.1"/>
</dbReference>
<dbReference type="PANTHER" id="PTHR23420:SF0">
    <property type="entry name" value="ADENOSYLHOMOCYSTEINASE"/>
    <property type="match status" value="1"/>
</dbReference>
<evidence type="ECO:0000256" key="3">
    <source>
        <dbReference type="ARBA" id="ARBA00022563"/>
    </source>
</evidence>
<dbReference type="SMART" id="SM00996">
    <property type="entry name" value="AdoHcyase"/>
    <property type="match status" value="1"/>
</dbReference>
<reference evidence="6" key="1">
    <citation type="journal article" date="2014" name="Int. J. Syst. Evol. Microbiol.">
        <title>Complete genome sequence of Corynebacterium casei LMG S-19264T (=DSM 44701T), isolated from a smear-ripened cheese.</title>
        <authorList>
            <consortium name="US DOE Joint Genome Institute (JGI-PGF)"/>
            <person name="Walter F."/>
            <person name="Albersmeier A."/>
            <person name="Kalinowski J."/>
            <person name="Ruckert C."/>
        </authorList>
    </citation>
    <scope>NUCLEOTIDE SEQUENCE</scope>
    <source>
        <strain evidence="6">JCM 4477</strain>
    </source>
</reference>
<gene>
    <name evidence="6" type="ORF">GCM10018772_01070</name>
</gene>
<evidence type="ECO:0000313" key="6">
    <source>
        <dbReference type="EMBL" id="GHE82683.1"/>
    </source>
</evidence>
<comment type="similarity">
    <text evidence="2">Belongs to the adenosylhomocysteinase family.</text>
</comment>
<accession>A0A919A320</accession>
<keyword evidence="7" id="KW-1185">Reference proteome</keyword>
<comment type="cofactor">
    <cofactor evidence="1">
        <name>NAD(+)</name>
        <dbReference type="ChEBI" id="CHEBI:57540"/>
    </cofactor>
</comment>
<dbReference type="Gene3D" id="3.40.50.720">
    <property type="entry name" value="NAD(P)-binding Rossmann-like Domain"/>
    <property type="match status" value="1"/>
</dbReference>
<dbReference type="NCBIfam" id="NF004005">
    <property type="entry name" value="PRK05476.2-3"/>
    <property type="match status" value="1"/>
</dbReference>
<proteinExistence type="inferred from homology"/>
<evidence type="ECO:0000256" key="4">
    <source>
        <dbReference type="ARBA" id="ARBA00023027"/>
    </source>
</evidence>
<dbReference type="GO" id="GO:0006730">
    <property type="term" value="P:one-carbon metabolic process"/>
    <property type="evidence" value="ECO:0007669"/>
    <property type="project" value="UniProtKB-KW"/>
</dbReference>
<dbReference type="GO" id="GO:0004013">
    <property type="term" value="F:adenosylhomocysteinase activity"/>
    <property type="evidence" value="ECO:0007669"/>
    <property type="project" value="TreeGrafter"/>
</dbReference>
<dbReference type="InterPro" id="IPR020082">
    <property type="entry name" value="S-Ado-L-homoCys_hydrolase_CS"/>
</dbReference>
<dbReference type="InterPro" id="IPR036291">
    <property type="entry name" value="NAD(P)-bd_dom_sf"/>
</dbReference>
<organism evidence="6 7">
    <name type="scientific">Streptomyces fumanus</name>
    <dbReference type="NCBI Taxonomy" id="67302"/>
    <lineage>
        <taxon>Bacteria</taxon>
        <taxon>Bacillati</taxon>
        <taxon>Actinomycetota</taxon>
        <taxon>Actinomycetes</taxon>
        <taxon>Kitasatosporales</taxon>
        <taxon>Streptomycetaceae</taxon>
        <taxon>Streptomyces</taxon>
    </lineage>
</organism>
<evidence type="ECO:0000313" key="7">
    <source>
        <dbReference type="Proteomes" id="UP000630718"/>
    </source>
</evidence>
<dbReference type="EMBL" id="BNBI01000001">
    <property type="protein sequence ID" value="GHE82683.1"/>
    <property type="molecule type" value="Genomic_DNA"/>
</dbReference>
<sequence>MDETEGRIHLATGAMPVMRVLRRRFAAQRPLDGILIAADLHLLPSTVPLLLAYHDAGARLVVTGSNSASTSGGVARWVAELPGVELVEDDDGLAGAATLLDRRPDVVIDEADALLGLLHAERRDQLGELIGACTHTLAGVKRLRSYAERRGLSVPVMAVDGSALKSTFDNRHGTGASSLDAVVALTNVSLTGSTTVIAGFGHVGRGIAERARGAGAQVVVTEIDPFRALEANALGYRVLSLIEACREADLLFTATGSHRVVRTEHLTELPDGAILANAGHGTTEIDVTALAATSGRRRSIRPDVEEYTDAAGRRRLLLAGGNPVNTAGGSGHADAAMDLSFAAQALAVTDLVTRRPPPGLHELSGAIQHEVARLAAAARQIPLDRPSPGHQVYSTYLTGEPELAALDRTEE</sequence>
<comment type="caution">
    <text evidence="6">The sequence shown here is derived from an EMBL/GenBank/DDBJ whole genome shotgun (WGS) entry which is preliminary data.</text>
</comment>
<dbReference type="Proteomes" id="UP000630718">
    <property type="component" value="Unassembled WGS sequence"/>
</dbReference>
<dbReference type="Pfam" id="PF00670">
    <property type="entry name" value="AdoHcyase_NAD"/>
    <property type="match status" value="1"/>
</dbReference>
<feature type="domain" description="S-adenosyl-L-homocysteine hydrolase NAD binding" evidence="5">
    <location>
        <begin position="170"/>
        <end position="331"/>
    </location>
</feature>
<dbReference type="InterPro" id="IPR000043">
    <property type="entry name" value="Adenosylhomocysteinase-like"/>
</dbReference>
<reference evidence="6" key="2">
    <citation type="submission" date="2020-09" db="EMBL/GenBank/DDBJ databases">
        <authorList>
            <person name="Sun Q."/>
            <person name="Ohkuma M."/>
        </authorList>
    </citation>
    <scope>NUCLEOTIDE SEQUENCE</scope>
    <source>
        <strain evidence="6">JCM 4477</strain>
    </source>
</reference>
<evidence type="ECO:0000259" key="5">
    <source>
        <dbReference type="SMART" id="SM00997"/>
    </source>
</evidence>
<name>A0A919A320_9ACTN</name>
<dbReference type="InterPro" id="IPR015878">
    <property type="entry name" value="Ado_hCys_hydrolase_NAD-bd"/>
</dbReference>
<evidence type="ECO:0000256" key="2">
    <source>
        <dbReference type="ARBA" id="ARBA00007122"/>
    </source>
</evidence>
<dbReference type="Pfam" id="PF05221">
    <property type="entry name" value="AdoHcyase"/>
    <property type="match status" value="1"/>
</dbReference>
<dbReference type="AlphaFoldDB" id="A0A919A320"/>